<dbReference type="GO" id="GO:0016787">
    <property type="term" value="F:hydrolase activity"/>
    <property type="evidence" value="ECO:0007669"/>
    <property type="project" value="UniProtKB-KW"/>
</dbReference>
<dbReference type="Gene3D" id="2.130.10.10">
    <property type="entry name" value="YVTN repeat-like/Quinoprotein amine dehydrogenase"/>
    <property type="match status" value="5"/>
</dbReference>
<protein>
    <submittedName>
        <fullName evidence="5">Glycosyl hydrolase</fullName>
    </submittedName>
</protein>
<dbReference type="EMBL" id="SRSF01000003">
    <property type="protein sequence ID" value="THH39948.1"/>
    <property type="molecule type" value="Genomic_DNA"/>
</dbReference>
<keyword evidence="6" id="KW-1185">Reference proteome</keyword>
<dbReference type="InterPro" id="IPR031778">
    <property type="entry name" value="Sortilin_N"/>
</dbReference>
<dbReference type="AlphaFoldDB" id="A0A4S4NNK2"/>
<evidence type="ECO:0000256" key="3">
    <source>
        <dbReference type="SAM" id="SignalP"/>
    </source>
</evidence>
<name>A0A4S4NNK2_9BACT</name>
<keyword evidence="1" id="KW-0677">Repeat</keyword>
<dbReference type="Proteomes" id="UP000308528">
    <property type="component" value="Unassembled WGS sequence"/>
</dbReference>
<dbReference type="RefSeq" id="WP_136458985.1">
    <property type="nucleotide sequence ID" value="NZ_SRSF01000003.1"/>
</dbReference>
<feature type="domain" description="Sortilin N-terminal" evidence="4">
    <location>
        <begin position="128"/>
        <end position="254"/>
    </location>
</feature>
<feature type="signal peptide" evidence="3">
    <location>
        <begin position="1"/>
        <end position="21"/>
    </location>
</feature>
<dbReference type="GO" id="GO:0010411">
    <property type="term" value="P:xyloglucan metabolic process"/>
    <property type="evidence" value="ECO:0007669"/>
    <property type="project" value="TreeGrafter"/>
</dbReference>
<dbReference type="SUPFAM" id="SSF110296">
    <property type="entry name" value="Oligoxyloglucan reducing end-specific cellobiohydrolase"/>
    <property type="match status" value="2"/>
</dbReference>
<evidence type="ECO:0000313" key="5">
    <source>
        <dbReference type="EMBL" id="THH39948.1"/>
    </source>
</evidence>
<gene>
    <name evidence="5" type="ORF">E4021_10090</name>
</gene>
<keyword evidence="5" id="KW-0378">Hydrolase</keyword>
<feature type="chain" id="PRO_5020793212" evidence="3">
    <location>
        <begin position="22"/>
        <end position="1050"/>
    </location>
</feature>
<evidence type="ECO:0000256" key="1">
    <source>
        <dbReference type="ARBA" id="ARBA00022737"/>
    </source>
</evidence>
<keyword evidence="2" id="KW-0175">Coiled coil</keyword>
<organism evidence="5 6">
    <name type="scientific">Neolewinella litorea</name>
    <dbReference type="NCBI Taxonomy" id="2562452"/>
    <lineage>
        <taxon>Bacteria</taxon>
        <taxon>Pseudomonadati</taxon>
        <taxon>Bacteroidota</taxon>
        <taxon>Saprospiria</taxon>
        <taxon>Saprospirales</taxon>
        <taxon>Lewinellaceae</taxon>
        <taxon>Neolewinella</taxon>
    </lineage>
</organism>
<feature type="coiled-coil region" evidence="2">
    <location>
        <begin position="910"/>
        <end position="937"/>
    </location>
</feature>
<evidence type="ECO:0000256" key="2">
    <source>
        <dbReference type="SAM" id="Coils"/>
    </source>
</evidence>
<dbReference type="PANTHER" id="PTHR43739">
    <property type="entry name" value="XYLOGLUCANASE (EUROFUNG)"/>
    <property type="match status" value="1"/>
</dbReference>
<evidence type="ECO:0000259" key="4">
    <source>
        <dbReference type="Pfam" id="PF15902"/>
    </source>
</evidence>
<dbReference type="InterPro" id="IPR052025">
    <property type="entry name" value="Xyloglucanase_GH74"/>
</dbReference>
<dbReference type="CDD" id="cd15482">
    <property type="entry name" value="Sialidase_non-viral"/>
    <property type="match status" value="1"/>
</dbReference>
<accession>A0A4S4NNK2</accession>
<comment type="caution">
    <text evidence="5">The sequence shown here is derived from an EMBL/GenBank/DDBJ whole genome shotgun (WGS) entry which is preliminary data.</text>
</comment>
<dbReference type="InterPro" id="IPR015943">
    <property type="entry name" value="WD40/YVTN_repeat-like_dom_sf"/>
</dbReference>
<evidence type="ECO:0000313" key="6">
    <source>
        <dbReference type="Proteomes" id="UP000308528"/>
    </source>
</evidence>
<reference evidence="5 6" key="1">
    <citation type="submission" date="2019-04" db="EMBL/GenBank/DDBJ databases">
        <title>Lewinella litorea sp. nov., isolated from a marine sand.</title>
        <authorList>
            <person name="Yoon J.-H."/>
        </authorList>
    </citation>
    <scope>NUCLEOTIDE SEQUENCE [LARGE SCALE GENOMIC DNA]</scope>
    <source>
        <strain evidence="5 6">HSMS-39</strain>
    </source>
</reference>
<dbReference type="OrthoDB" id="9757809at2"/>
<dbReference type="PANTHER" id="PTHR43739:SF5">
    <property type="entry name" value="EXO-ALPHA-SIALIDASE"/>
    <property type="match status" value="1"/>
</dbReference>
<proteinExistence type="predicted"/>
<dbReference type="Pfam" id="PF15902">
    <property type="entry name" value="Sortilin-Vps10"/>
    <property type="match status" value="1"/>
</dbReference>
<sequence>MNKLVSLITCLILPLFTSQLASQGAADTTRSDRYESLTFRNIGPFRGGRSNAVTGVPGHPLRYYFGGVGGGIYRTDDGGMSWRNISDGQLNTGSIGALTVAPNDPNVIYAGTGEHAVRGVMTSAGDGVYRSTDAGATWQHIGLENSRHISEILVHPRNPDHVYVAVQGAVHGDSEDRGIYRSTDGGQRWERVFYVDATTGAADLSMDPSNPRILYAGMWDHRRYPWTVRSGGPGSGLFKSTDGGTTWQRLTEGLPDTLGKVAVSVSPANPDRVYANLEAEGDKGGVYRSDDGGKNWKQTSSDRVTVARAWYYIEIFAAPADANEVYVLNAPVLRSIDGGASFSTIPVGHGDQHDLWINPENPDNMILGNDGGATVTFNGGKSWSTQNNQATAQFYRVITDRQVPYRIYGGQQDNSAVDIASRSRGGSIDEADWHPTAGGESAFLAFDPENPRYVMGGSYQGNISVYDNKTGTEVDVMAYPVAGLATPPGEMQYRFNWNAPIVAQPQDPSVFYHAGNHVLKSTDLGRSWTEISPDLTRNDTSKLVDGGGPFTNEGAGGEIYGTISYLVASPHRAGELWVGTDDGRVWLTRNEGANWQEITPPNLGEKLVNAIEVSPHDPATAYLAVTNYKFDDFTPEAYKTTDYGANWRRIDRGFGAEEFVRVIREDPKRPNLLYAGTERGLYLSFDGGASWEKPRFNLPDAPILDLTTQDNDLIVATSGRAFWILDDLSALQETSGTLPADLAIVQPKPTYRYNFSTPSEAPDDAGQNPANGIIFDYYLPEVTDSTRLTLDVLNDAGEVIRSYGNQPEKAKNWPGGPPPATALPAKAGLNRFNWDLRRATLPAVDGIFVLGDYRGSLAGPGTYTLRLASGSDTVSTTAQLLPDPNIEATPAQYAAQQKLLTATEDAVRDIHRSVNRMRRVREQVKGLNERLREVSGAEDLVTKGEDIVRRITDWENNLIQPDQKTFQDVINFPNRLNAELMNLKSRVDGAVPIVTEGAERRLEQLTADWQRYRQVLDRIIAEDVADFNATYRELNLPALIVPDAGETTKR</sequence>
<keyword evidence="3" id="KW-0732">Signal</keyword>